<feature type="binding site" evidence="10">
    <location>
        <position position="199"/>
    </location>
    <ligand>
        <name>a divalent metal cation</name>
        <dbReference type="ChEBI" id="CHEBI:60240"/>
    </ligand>
</feature>
<evidence type="ECO:0000256" key="10">
    <source>
        <dbReference type="PROSITE-ProRule" id="PRU01319"/>
    </source>
</evidence>
<feature type="domain" description="RNase H type-2" evidence="12">
    <location>
        <begin position="86"/>
        <end position="209"/>
    </location>
</feature>
<dbReference type="Pfam" id="PF01351">
    <property type="entry name" value="RNase_HII"/>
    <property type="match status" value="1"/>
</dbReference>
<comment type="similarity">
    <text evidence="4">Belongs to the RNase HII family. RnhC subfamily.</text>
</comment>
<evidence type="ECO:0000256" key="6">
    <source>
        <dbReference type="ARBA" id="ARBA00022722"/>
    </source>
</evidence>
<gene>
    <name evidence="13" type="ORF">GX888_02345</name>
</gene>
<dbReference type="Gene3D" id="3.30.310.10">
    <property type="entry name" value="TATA-Binding Protein"/>
    <property type="match status" value="1"/>
</dbReference>
<reference evidence="13 14" key="1">
    <citation type="journal article" date="2020" name="Biotechnol. Biofuels">
        <title>New insights from the biogas microbiome by comprehensive genome-resolved metagenomics of nearly 1600 species originating from multiple anaerobic digesters.</title>
        <authorList>
            <person name="Campanaro S."/>
            <person name="Treu L."/>
            <person name="Rodriguez-R L.M."/>
            <person name="Kovalovszki A."/>
            <person name="Ziels R.M."/>
            <person name="Maus I."/>
            <person name="Zhu X."/>
            <person name="Kougias P.G."/>
            <person name="Basile A."/>
            <person name="Luo G."/>
            <person name="Schluter A."/>
            <person name="Konstantinidis K.T."/>
            <person name="Angelidaki I."/>
        </authorList>
    </citation>
    <scope>NUCLEOTIDE SEQUENCE [LARGE SCALE GENOMIC DNA]</scope>
    <source>
        <strain evidence="13">AS19jrsBPTG_9</strain>
    </source>
</reference>
<keyword evidence="8 10" id="KW-0255">Endonuclease</keyword>
<dbReference type="EMBL" id="JAAZIL010000057">
    <property type="protein sequence ID" value="NLZ24560.1"/>
    <property type="molecule type" value="Genomic_DNA"/>
</dbReference>
<dbReference type="GO" id="GO:0046872">
    <property type="term" value="F:metal ion binding"/>
    <property type="evidence" value="ECO:0007669"/>
    <property type="project" value="UniProtKB-KW"/>
</dbReference>
<evidence type="ECO:0000256" key="2">
    <source>
        <dbReference type="ARBA" id="ARBA00004065"/>
    </source>
</evidence>
<organism evidence="13 14">
    <name type="scientific">Candidatus Dojkabacteria bacterium</name>
    <dbReference type="NCBI Taxonomy" id="2099670"/>
    <lineage>
        <taxon>Bacteria</taxon>
        <taxon>Candidatus Dojkabacteria</taxon>
    </lineage>
</organism>
<keyword evidence="7 10" id="KW-0479">Metal-binding</keyword>
<feature type="binding site" evidence="10">
    <location>
        <position position="92"/>
    </location>
    <ligand>
        <name>a divalent metal cation</name>
        <dbReference type="ChEBI" id="CHEBI:60240"/>
    </ligand>
</feature>
<dbReference type="GO" id="GO:0043137">
    <property type="term" value="P:DNA replication, removal of RNA primer"/>
    <property type="evidence" value="ECO:0007669"/>
    <property type="project" value="TreeGrafter"/>
</dbReference>
<keyword evidence="6 10" id="KW-0540">Nuclease</keyword>
<dbReference type="InterPro" id="IPR012295">
    <property type="entry name" value="TBP_dom_sf"/>
</dbReference>
<evidence type="ECO:0000259" key="12">
    <source>
        <dbReference type="PROSITE" id="PS51975"/>
    </source>
</evidence>
<evidence type="ECO:0000256" key="5">
    <source>
        <dbReference type="ARBA" id="ARBA00022490"/>
    </source>
</evidence>
<dbReference type="Proteomes" id="UP000564033">
    <property type="component" value="Unassembled WGS sequence"/>
</dbReference>
<evidence type="ECO:0000256" key="3">
    <source>
        <dbReference type="ARBA" id="ARBA00004496"/>
    </source>
</evidence>
<dbReference type="PANTHER" id="PTHR10954:SF23">
    <property type="entry name" value="RIBONUCLEASE"/>
    <property type="match status" value="1"/>
</dbReference>
<accession>A0A847VDK1</accession>
<dbReference type="GO" id="GO:0005737">
    <property type="term" value="C:cytoplasm"/>
    <property type="evidence" value="ECO:0007669"/>
    <property type="project" value="UniProtKB-SubCell"/>
</dbReference>
<dbReference type="Gene3D" id="3.30.420.10">
    <property type="entry name" value="Ribonuclease H-like superfamily/Ribonuclease H"/>
    <property type="match status" value="1"/>
</dbReference>
<comment type="caution">
    <text evidence="13">The sequence shown here is derived from an EMBL/GenBank/DDBJ whole genome shotgun (WGS) entry which is preliminary data.</text>
</comment>
<dbReference type="InterPro" id="IPR024567">
    <property type="entry name" value="RNase_HII/HIII_dom"/>
</dbReference>
<evidence type="ECO:0000256" key="11">
    <source>
        <dbReference type="RuleBase" id="RU003515"/>
    </source>
</evidence>
<comment type="catalytic activity">
    <reaction evidence="1 10 11">
        <text>Endonucleolytic cleavage to 5'-phosphomonoester.</text>
        <dbReference type="EC" id="3.1.26.4"/>
    </reaction>
</comment>
<evidence type="ECO:0000256" key="9">
    <source>
        <dbReference type="ARBA" id="ARBA00022801"/>
    </source>
</evidence>
<dbReference type="InterPro" id="IPR001352">
    <property type="entry name" value="RNase_HII/HIII"/>
</dbReference>
<comment type="subcellular location">
    <subcellularLocation>
        <location evidence="3">Cytoplasm</location>
    </subcellularLocation>
</comment>
<evidence type="ECO:0000256" key="1">
    <source>
        <dbReference type="ARBA" id="ARBA00000077"/>
    </source>
</evidence>
<dbReference type="PANTHER" id="PTHR10954">
    <property type="entry name" value="RIBONUCLEASE H2 SUBUNIT A"/>
    <property type="match status" value="1"/>
</dbReference>
<dbReference type="GO" id="GO:0032299">
    <property type="term" value="C:ribonuclease H2 complex"/>
    <property type="evidence" value="ECO:0007669"/>
    <property type="project" value="TreeGrafter"/>
</dbReference>
<dbReference type="InterPro" id="IPR012337">
    <property type="entry name" value="RNaseH-like_sf"/>
</dbReference>
<keyword evidence="9 10" id="KW-0378">Hydrolase</keyword>
<dbReference type="SUPFAM" id="SSF53098">
    <property type="entry name" value="Ribonuclease H-like"/>
    <property type="match status" value="1"/>
</dbReference>
<dbReference type="GO" id="GO:0003723">
    <property type="term" value="F:RNA binding"/>
    <property type="evidence" value="ECO:0007669"/>
    <property type="project" value="UniProtKB-UniRule"/>
</dbReference>
<feature type="binding site" evidence="10">
    <location>
        <position position="93"/>
    </location>
    <ligand>
        <name>a divalent metal cation</name>
        <dbReference type="ChEBI" id="CHEBI:60240"/>
    </ligand>
</feature>
<evidence type="ECO:0000256" key="4">
    <source>
        <dbReference type="ARBA" id="ARBA00008378"/>
    </source>
</evidence>
<feature type="non-terminal residue" evidence="13">
    <location>
        <position position="209"/>
    </location>
</feature>
<dbReference type="AlphaFoldDB" id="A0A847VDK1"/>
<dbReference type="PROSITE" id="PS51975">
    <property type="entry name" value="RNASE_H_2"/>
    <property type="match status" value="1"/>
</dbReference>
<evidence type="ECO:0000313" key="13">
    <source>
        <dbReference type="EMBL" id="NLZ24560.1"/>
    </source>
</evidence>
<protein>
    <recommendedName>
        <fullName evidence="11">Ribonuclease</fullName>
        <ecNumber evidence="11">3.1.26.4</ecNumber>
    </recommendedName>
</protein>
<dbReference type="InterPro" id="IPR036397">
    <property type="entry name" value="RNaseH_sf"/>
</dbReference>
<comment type="function">
    <text evidence="2 11">Endonuclease that specifically degrades the RNA of RNA-DNA hybrids.</text>
</comment>
<dbReference type="EC" id="3.1.26.4" evidence="11"/>
<evidence type="ECO:0000313" key="14">
    <source>
        <dbReference type="Proteomes" id="UP000564033"/>
    </source>
</evidence>
<sequence length="209" mass="24201">MSNQNTVTLEFKKEQIEPVRDVLLANGWRNEEDSNSYVLFRLRSPENSLALMYRSGKLVLQGREEFTSVISNIQEFQGDTVTLDYKPHFGVDEVGKGDYFGPLIVVGCFVTEEFFKKIKVLGFADSKRFTDKKIFNLYSAVKDYPFYYRSIVNPRRYNEMVDKYKNVSILLAKQHALVIEEGLKDLKSKNIQCNYVVIDQFSSSKSRVV</sequence>
<name>A0A847VDK1_9BACT</name>
<proteinExistence type="inferred from homology"/>
<keyword evidence="5" id="KW-0963">Cytoplasm</keyword>
<dbReference type="GO" id="GO:0006298">
    <property type="term" value="P:mismatch repair"/>
    <property type="evidence" value="ECO:0007669"/>
    <property type="project" value="TreeGrafter"/>
</dbReference>
<dbReference type="GO" id="GO:0004523">
    <property type="term" value="F:RNA-DNA hybrid ribonuclease activity"/>
    <property type="evidence" value="ECO:0007669"/>
    <property type="project" value="UniProtKB-UniRule"/>
</dbReference>
<evidence type="ECO:0000256" key="7">
    <source>
        <dbReference type="ARBA" id="ARBA00022723"/>
    </source>
</evidence>
<evidence type="ECO:0000256" key="8">
    <source>
        <dbReference type="ARBA" id="ARBA00022759"/>
    </source>
</evidence>
<comment type="cofactor">
    <cofactor evidence="10">
        <name>Mn(2+)</name>
        <dbReference type="ChEBI" id="CHEBI:29035"/>
    </cofactor>
    <cofactor evidence="10">
        <name>Mg(2+)</name>
        <dbReference type="ChEBI" id="CHEBI:18420"/>
    </cofactor>
    <text evidence="10">Manganese or magnesium. Binds 1 divalent metal ion per monomer in the absence of substrate. May bind a second metal ion after substrate binding.</text>
</comment>